<protein>
    <submittedName>
        <fullName evidence="4">GNAT family N-acetyltransferase</fullName>
    </submittedName>
</protein>
<evidence type="ECO:0000256" key="2">
    <source>
        <dbReference type="ARBA" id="ARBA00023315"/>
    </source>
</evidence>
<accession>A0A2V4MQ22</accession>
<dbReference type="PANTHER" id="PTHR43877">
    <property type="entry name" value="AMINOALKYLPHOSPHONATE N-ACETYLTRANSFERASE-RELATED-RELATED"/>
    <property type="match status" value="1"/>
</dbReference>
<keyword evidence="2" id="KW-0012">Acyltransferase</keyword>
<dbReference type="OrthoDB" id="273614at2"/>
<organism evidence="4 5">
    <name type="scientific">Litorivita pollutaquae</name>
    <dbReference type="NCBI Taxonomy" id="2200892"/>
    <lineage>
        <taxon>Bacteria</taxon>
        <taxon>Pseudomonadati</taxon>
        <taxon>Pseudomonadota</taxon>
        <taxon>Alphaproteobacteria</taxon>
        <taxon>Rhodobacterales</taxon>
        <taxon>Paracoccaceae</taxon>
        <taxon>Litorivita</taxon>
    </lineage>
</organism>
<comment type="caution">
    <text evidence="4">The sequence shown here is derived from an EMBL/GenBank/DDBJ whole genome shotgun (WGS) entry which is preliminary data.</text>
</comment>
<keyword evidence="1 4" id="KW-0808">Transferase</keyword>
<dbReference type="CDD" id="cd04301">
    <property type="entry name" value="NAT_SF"/>
    <property type="match status" value="1"/>
</dbReference>
<feature type="domain" description="N-acetyltransferase" evidence="3">
    <location>
        <begin position="5"/>
        <end position="184"/>
    </location>
</feature>
<dbReference type="RefSeq" id="WP_110794410.1">
    <property type="nucleotide sequence ID" value="NZ_KZ826481.1"/>
</dbReference>
<gene>
    <name evidence="4" type="ORF">DI396_01685</name>
</gene>
<evidence type="ECO:0000259" key="3">
    <source>
        <dbReference type="PROSITE" id="PS51186"/>
    </source>
</evidence>
<dbReference type="InterPro" id="IPR016181">
    <property type="entry name" value="Acyl_CoA_acyltransferase"/>
</dbReference>
<reference evidence="4 5" key="1">
    <citation type="submission" date="2018-05" db="EMBL/GenBank/DDBJ databases">
        <title>Oceanovita maritima gen. nov., sp. nov., a marine bacterium in the family Rhodobacteraceae isolated from surface seawater of Lundu port Xiamen, China.</title>
        <authorList>
            <person name="Hetharua B.H."/>
            <person name="Min D."/>
            <person name="Liao H."/>
            <person name="Tian Y."/>
        </authorList>
    </citation>
    <scope>NUCLEOTIDE SEQUENCE [LARGE SCALE GENOMIC DNA]</scope>
    <source>
        <strain evidence="4 5">FSX-11</strain>
    </source>
</reference>
<dbReference type="Pfam" id="PF00583">
    <property type="entry name" value="Acetyltransf_1"/>
    <property type="match status" value="1"/>
</dbReference>
<dbReference type="InterPro" id="IPR000182">
    <property type="entry name" value="GNAT_dom"/>
</dbReference>
<evidence type="ECO:0000313" key="4">
    <source>
        <dbReference type="EMBL" id="PYC48831.1"/>
    </source>
</evidence>
<evidence type="ECO:0000313" key="5">
    <source>
        <dbReference type="Proteomes" id="UP000248012"/>
    </source>
</evidence>
<dbReference type="PROSITE" id="PS51186">
    <property type="entry name" value="GNAT"/>
    <property type="match status" value="1"/>
</dbReference>
<name>A0A2V4MQ22_9RHOB</name>
<dbReference type="GO" id="GO:0016747">
    <property type="term" value="F:acyltransferase activity, transferring groups other than amino-acyl groups"/>
    <property type="evidence" value="ECO:0007669"/>
    <property type="project" value="InterPro"/>
</dbReference>
<dbReference type="SUPFAM" id="SSF55729">
    <property type="entry name" value="Acyl-CoA N-acyltransferases (Nat)"/>
    <property type="match status" value="1"/>
</dbReference>
<proteinExistence type="predicted"/>
<dbReference type="EMBL" id="QFVT01000002">
    <property type="protein sequence ID" value="PYC48831.1"/>
    <property type="molecule type" value="Genomic_DNA"/>
</dbReference>
<dbReference type="InterPro" id="IPR050832">
    <property type="entry name" value="Bact_Acetyltransf"/>
</dbReference>
<evidence type="ECO:0000256" key="1">
    <source>
        <dbReference type="ARBA" id="ARBA00022679"/>
    </source>
</evidence>
<dbReference type="Gene3D" id="3.40.630.30">
    <property type="match status" value="1"/>
</dbReference>
<sequence>MKHIYSIRPASAPDTFAIATIQAGLWRPSYQGVLPDALIERMENVGPRKQAWTTIFQHFEESGLGGGYVAEIEGGDVVGFGTCGPQRDEALRDEGYEGEITSLYVAQDHQRCGLGAALLRFIAADMNAQAPAAAFWMLDGNASAEAFFAQSGAVPCATRTSEMGDISETAYGWRDLSALIGPVS</sequence>
<dbReference type="Proteomes" id="UP000248012">
    <property type="component" value="Unassembled WGS sequence"/>
</dbReference>
<dbReference type="AlphaFoldDB" id="A0A2V4MQ22"/>
<keyword evidence="5" id="KW-1185">Reference proteome</keyword>